<dbReference type="SUPFAM" id="SSF48113">
    <property type="entry name" value="Heme-dependent peroxidases"/>
    <property type="match status" value="1"/>
</dbReference>
<evidence type="ECO:0000313" key="2">
    <source>
        <dbReference type="Proteomes" id="UP000339249"/>
    </source>
</evidence>
<dbReference type="Proteomes" id="UP000339249">
    <property type="component" value="Unassembled WGS sequence"/>
</dbReference>
<protein>
    <submittedName>
        <fullName evidence="1">Catalase-peroxidase</fullName>
        <ecNumber evidence="1">1.11.1.21</ecNumber>
    </submittedName>
</protein>
<dbReference type="GO" id="GO:0004601">
    <property type="term" value="F:peroxidase activity"/>
    <property type="evidence" value="ECO:0007669"/>
    <property type="project" value="UniProtKB-KW"/>
</dbReference>
<sequence>MKKIVALIAGGHTLGKTHGAAVTSHVGRRAGSRRH</sequence>
<dbReference type="Gene3D" id="1.10.420.10">
    <property type="entry name" value="Peroxidase, domain 2"/>
    <property type="match status" value="1"/>
</dbReference>
<dbReference type="GO" id="GO:0020037">
    <property type="term" value="F:heme binding"/>
    <property type="evidence" value="ECO:0007669"/>
    <property type="project" value="InterPro"/>
</dbReference>
<keyword evidence="1" id="KW-0560">Oxidoreductase</keyword>
<keyword evidence="1" id="KW-0575">Peroxidase</keyword>
<evidence type="ECO:0000313" key="1">
    <source>
        <dbReference type="EMBL" id="VTN08830.1"/>
    </source>
</evidence>
<proteinExistence type="predicted"/>
<name>A0A4U9CSV5_RAOTE</name>
<dbReference type="EC" id="1.11.1.21" evidence="1"/>
<gene>
    <name evidence="1" type="primary">katG_2</name>
    <name evidence="1" type="ORF">NCTC9185_00710</name>
</gene>
<accession>A0A4U9CSV5</accession>
<dbReference type="AlphaFoldDB" id="A0A4U9CSV5"/>
<dbReference type="InterPro" id="IPR010255">
    <property type="entry name" value="Haem_peroxidase_sf"/>
</dbReference>
<dbReference type="EMBL" id="CABDVU010000001">
    <property type="protein sequence ID" value="VTN08830.1"/>
    <property type="molecule type" value="Genomic_DNA"/>
</dbReference>
<organism evidence="1 2">
    <name type="scientific">Raoultella terrigena</name>
    <name type="common">Klebsiella terrigena</name>
    <dbReference type="NCBI Taxonomy" id="577"/>
    <lineage>
        <taxon>Bacteria</taxon>
        <taxon>Pseudomonadati</taxon>
        <taxon>Pseudomonadota</taxon>
        <taxon>Gammaproteobacteria</taxon>
        <taxon>Enterobacterales</taxon>
        <taxon>Enterobacteriaceae</taxon>
        <taxon>Klebsiella/Raoultella group</taxon>
        <taxon>Raoultella</taxon>
    </lineage>
</organism>
<reference evidence="1 2" key="1">
    <citation type="submission" date="2019-04" db="EMBL/GenBank/DDBJ databases">
        <authorList>
            <consortium name="Pathogen Informatics"/>
        </authorList>
    </citation>
    <scope>NUCLEOTIDE SEQUENCE [LARGE SCALE GENOMIC DNA]</scope>
    <source>
        <strain evidence="1 2">NCTC9185</strain>
    </source>
</reference>
<dbReference type="GO" id="GO:0006979">
    <property type="term" value="P:response to oxidative stress"/>
    <property type="evidence" value="ECO:0007669"/>
    <property type="project" value="InterPro"/>
</dbReference>